<dbReference type="EnsemblPlants" id="TuG1812G0400001498.01.T01">
    <property type="protein sequence ID" value="TuG1812G0400001498.01.T01.cds469274"/>
    <property type="gene ID" value="TuG1812G0400001498.01"/>
</dbReference>
<dbReference type="Proteomes" id="UP000015106">
    <property type="component" value="Chromosome 4"/>
</dbReference>
<dbReference type="AlphaFoldDB" id="A0A8R7Q529"/>
<protein>
    <submittedName>
        <fullName evidence="1">Uncharacterized protein</fullName>
    </submittedName>
</protein>
<reference evidence="1" key="2">
    <citation type="submission" date="2018-03" db="EMBL/GenBank/DDBJ databases">
        <title>The Triticum urartu genome reveals the dynamic nature of wheat genome evolution.</title>
        <authorList>
            <person name="Ling H."/>
            <person name="Ma B."/>
            <person name="Shi X."/>
            <person name="Liu H."/>
            <person name="Dong L."/>
            <person name="Sun H."/>
            <person name="Cao Y."/>
            <person name="Gao Q."/>
            <person name="Zheng S."/>
            <person name="Li Y."/>
            <person name="Yu Y."/>
            <person name="Du H."/>
            <person name="Qi M."/>
            <person name="Li Y."/>
            <person name="Yu H."/>
            <person name="Cui Y."/>
            <person name="Wang N."/>
            <person name="Chen C."/>
            <person name="Wu H."/>
            <person name="Zhao Y."/>
            <person name="Zhang J."/>
            <person name="Li Y."/>
            <person name="Zhou W."/>
            <person name="Zhang B."/>
            <person name="Hu W."/>
            <person name="Eijk M."/>
            <person name="Tang J."/>
            <person name="Witsenboer H."/>
            <person name="Zhao S."/>
            <person name="Li Z."/>
            <person name="Zhang A."/>
            <person name="Wang D."/>
            <person name="Liang C."/>
        </authorList>
    </citation>
    <scope>NUCLEOTIDE SEQUENCE [LARGE SCALE GENOMIC DNA]</scope>
    <source>
        <strain evidence="1">cv. G1812</strain>
    </source>
</reference>
<keyword evidence="2" id="KW-1185">Reference proteome</keyword>
<dbReference type="Gramene" id="TuG1812G0400001498.01.T01">
    <property type="protein sequence ID" value="TuG1812G0400001498.01.T01.cds469274"/>
    <property type="gene ID" value="TuG1812G0400001498.01"/>
</dbReference>
<name>A0A8R7Q529_TRIUA</name>
<organism evidence="1 2">
    <name type="scientific">Triticum urartu</name>
    <name type="common">Red wild einkorn</name>
    <name type="synonym">Crithodium urartu</name>
    <dbReference type="NCBI Taxonomy" id="4572"/>
    <lineage>
        <taxon>Eukaryota</taxon>
        <taxon>Viridiplantae</taxon>
        <taxon>Streptophyta</taxon>
        <taxon>Embryophyta</taxon>
        <taxon>Tracheophyta</taxon>
        <taxon>Spermatophyta</taxon>
        <taxon>Magnoliopsida</taxon>
        <taxon>Liliopsida</taxon>
        <taxon>Poales</taxon>
        <taxon>Poaceae</taxon>
        <taxon>BOP clade</taxon>
        <taxon>Pooideae</taxon>
        <taxon>Triticodae</taxon>
        <taxon>Triticeae</taxon>
        <taxon>Triticinae</taxon>
        <taxon>Triticum</taxon>
    </lineage>
</organism>
<sequence length="138" mass="15630">MPGGTSTMPSRLTSVNISRLTTAPSFISRTSRFGRSLSLRVFSLGNHSARNVICFPLYALVSIRSVKFDSRERDGKGSSIIWDQDRDSEYRFRPAVWKRGDSPNVHSANRPVKLSLCRFGGRPFNRRTSLSWLAFTCR</sequence>
<proteinExistence type="predicted"/>
<reference evidence="2" key="1">
    <citation type="journal article" date="2013" name="Nature">
        <title>Draft genome of the wheat A-genome progenitor Triticum urartu.</title>
        <authorList>
            <person name="Ling H.Q."/>
            <person name="Zhao S."/>
            <person name="Liu D."/>
            <person name="Wang J."/>
            <person name="Sun H."/>
            <person name="Zhang C."/>
            <person name="Fan H."/>
            <person name="Li D."/>
            <person name="Dong L."/>
            <person name="Tao Y."/>
            <person name="Gao C."/>
            <person name="Wu H."/>
            <person name="Li Y."/>
            <person name="Cui Y."/>
            <person name="Guo X."/>
            <person name="Zheng S."/>
            <person name="Wang B."/>
            <person name="Yu K."/>
            <person name="Liang Q."/>
            <person name="Yang W."/>
            <person name="Lou X."/>
            <person name="Chen J."/>
            <person name="Feng M."/>
            <person name="Jian J."/>
            <person name="Zhang X."/>
            <person name="Luo G."/>
            <person name="Jiang Y."/>
            <person name="Liu J."/>
            <person name="Wang Z."/>
            <person name="Sha Y."/>
            <person name="Zhang B."/>
            <person name="Wu H."/>
            <person name="Tang D."/>
            <person name="Shen Q."/>
            <person name="Xue P."/>
            <person name="Zou S."/>
            <person name="Wang X."/>
            <person name="Liu X."/>
            <person name="Wang F."/>
            <person name="Yang Y."/>
            <person name="An X."/>
            <person name="Dong Z."/>
            <person name="Zhang K."/>
            <person name="Zhang X."/>
            <person name="Luo M.C."/>
            <person name="Dvorak J."/>
            <person name="Tong Y."/>
            <person name="Wang J."/>
            <person name="Yang H."/>
            <person name="Li Z."/>
            <person name="Wang D."/>
            <person name="Zhang A."/>
            <person name="Wang J."/>
        </authorList>
    </citation>
    <scope>NUCLEOTIDE SEQUENCE</scope>
    <source>
        <strain evidence="2">cv. G1812</strain>
    </source>
</reference>
<reference evidence="1" key="3">
    <citation type="submission" date="2022-06" db="UniProtKB">
        <authorList>
            <consortium name="EnsemblPlants"/>
        </authorList>
    </citation>
    <scope>IDENTIFICATION</scope>
</reference>
<accession>A0A8R7Q529</accession>
<evidence type="ECO:0000313" key="2">
    <source>
        <dbReference type="Proteomes" id="UP000015106"/>
    </source>
</evidence>
<evidence type="ECO:0000313" key="1">
    <source>
        <dbReference type="EnsemblPlants" id="TuG1812G0400001498.01.T01.cds469274"/>
    </source>
</evidence>